<keyword evidence="1" id="KW-0676">Redox-active center</keyword>
<feature type="region of interest" description="Disordered" evidence="2">
    <location>
        <begin position="181"/>
        <end position="261"/>
    </location>
</feature>
<evidence type="ECO:0000256" key="1">
    <source>
        <dbReference type="ARBA" id="ARBA00023284"/>
    </source>
</evidence>
<comment type="caution">
    <text evidence="3">The sequence shown here is derived from an EMBL/GenBank/DDBJ whole genome shotgun (WGS) entry which is preliminary data.</text>
</comment>
<feature type="region of interest" description="Disordered" evidence="2">
    <location>
        <begin position="93"/>
        <end position="113"/>
    </location>
</feature>
<organism evidence="3 4">
    <name type="scientific">Rhodotorula taiwanensis</name>
    <dbReference type="NCBI Taxonomy" id="741276"/>
    <lineage>
        <taxon>Eukaryota</taxon>
        <taxon>Fungi</taxon>
        <taxon>Dikarya</taxon>
        <taxon>Basidiomycota</taxon>
        <taxon>Pucciniomycotina</taxon>
        <taxon>Microbotryomycetes</taxon>
        <taxon>Sporidiobolales</taxon>
        <taxon>Sporidiobolaceae</taxon>
        <taxon>Rhodotorula</taxon>
    </lineage>
</organism>
<dbReference type="InterPro" id="IPR011893">
    <property type="entry name" value="Selenoprotein_Rdx-typ"/>
</dbReference>
<dbReference type="Gene3D" id="3.40.30.10">
    <property type="entry name" value="Glutaredoxin"/>
    <property type="match status" value="1"/>
</dbReference>
<proteinExistence type="predicted"/>
<dbReference type="OrthoDB" id="10257049at2759"/>
<reference evidence="3 4" key="1">
    <citation type="journal article" date="2018" name="Front. Microbiol.">
        <title>Prospects for Fungal Bioremediation of Acidic Radioactive Waste Sites: Characterization and Genome Sequence of Rhodotorula taiwanensis MD1149.</title>
        <authorList>
            <person name="Tkavc R."/>
            <person name="Matrosova V.Y."/>
            <person name="Grichenko O.E."/>
            <person name="Gostincar C."/>
            <person name="Volpe R.P."/>
            <person name="Klimenkova P."/>
            <person name="Gaidamakova E.K."/>
            <person name="Zhou C.E."/>
            <person name="Stewart B.J."/>
            <person name="Lyman M.G."/>
            <person name="Malfatti S.A."/>
            <person name="Rubinfeld B."/>
            <person name="Courtot M."/>
            <person name="Singh J."/>
            <person name="Dalgard C.L."/>
            <person name="Hamilton T."/>
            <person name="Frey K.G."/>
            <person name="Gunde-Cimerman N."/>
            <person name="Dugan L."/>
            <person name="Daly M.J."/>
        </authorList>
    </citation>
    <scope>NUCLEOTIDE SEQUENCE [LARGE SCALE GENOMIC DNA]</scope>
    <source>
        <strain evidence="3 4">MD1149</strain>
    </source>
</reference>
<feature type="region of interest" description="Disordered" evidence="2">
    <location>
        <begin position="1"/>
        <end position="54"/>
    </location>
</feature>
<dbReference type="EMBL" id="PJQD01000085">
    <property type="protein sequence ID" value="POY71206.1"/>
    <property type="molecule type" value="Genomic_DNA"/>
</dbReference>
<keyword evidence="4" id="KW-1185">Reference proteome</keyword>
<dbReference type="AlphaFoldDB" id="A0A2S5B372"/>
<feature type="compositionally biased region" description="Polar residues" evidence="2">
    <location>
        <begin position="12"/>
        <end position="22"/>
    </location>
</feature>
<sequence length="261" mass="28625">MADQHCLDCTPSEPSNSSPSQATPSTLPDRTSPSTPTDPLLDPASFEPPDLGSAQGEAPRVLIEFCDRCRWLHRATWTQTELFLTFPPASLDQTDDGKPAPSPGLKSISLVPRNRPETGGRFRVWLLLSGDQDHSEGGPYAASAKGKERWRGWQLVWDRKIEGRFPEMKELKQRIRNLIAPQQNLGHSDKPVSRPSADHQGAPSVPTPPSNTSAERHSSVPPRIAADNETSEKPGIDLAGLADQPLQPLTAADFEPKYRCM</sequence>
<evidence type="ECO:0000256" key="2">
    <source>
        <dbReference type="SAM" id="MobiDB-lite"/>
    </source>
</evidence>
<evidence type="ECO:0008006" key="5">
    <source>
        <dbReference type="Google" id="ProtNLM"/>
    </source>
</evidence>
<gene>
    <name evidence="3" type="ORF">BMF94_5518</name>
</gene>
<dbReference type="SUPFAM" id="SSF52833">
    <property type="entry name" value="Thioredoxin-like"/>
    <property type="match status" value="1"/>
</dbReference>
<dbReference type="InterPro" id="IPR036249">
    <property type="entry name" value="Thioredoxin-like_sf"/>
</dbReference>
<name>A0A2S5B372_9BASI</name>
<dbReference type="PANTHER" id="PTHR36417:SF2">
    <property type="entry name" value="SELENOPROTEIN DOMAIN PROTEIN (AFU_ORTHOLOGUE AFUA_1G05220)"/>
    <property type="match status" value="1"/>
</dbReference>
<dbReference type="Proteomes" id="UP000237144">
    <property type="component" value="Unassembled WGS sequence"/>
</dbReference>
<evidence type="ECO:0000313" key="3">
    <source>
        <dbReference type="EMBL" id="POY71206.1"/>
    </source>
</evidence>
<dbReference type="PANTHER" id="PTHR36417">
    <property type="entry name" value="SELENOPROTEIN DOMAIN PROTEIN (AFU_ORTHOLOGUE AFUA_1G05220)"/>
    <property type="match status" value="1"/>
</dbReference>
<evidence type="ECO:0000313" key="4">
    <source>
        <dbReference type="Proteomes" id="UP000237144"/>
    </source>
</evidence>
<dbReference type="Pfam" id="PF10262">
    <property type="entry name" value="Rdx"/>
    <property type="match status" value="1"/>
</dbReference>
<protein>
    <recommendedName>
        <fullName evidence="5">Rdx family-domain-containing protein</fullName>
    </recommendedName>
</protein>
<feature type="compositionally biased region" description="Low complexity" evidence="2">
    <location>
        <begin position="23"/>
        <end position="43"/>
    </location>
</feature>
<accession>A0A2S5B372</accession>